<gene>
    <name evidence="2" type="ORF">QRO08_06560</name>
</gene>
<proteinExistence type="predicted"/>
<feature type="compositionally biased region" description="Basic and acidic residues" evidence="1">
    <location>
        <begin position="75"/>
        <end position="88"/>
    </location>
</feature>
<dbReference type="EMBL" id="CP127363">
    <property type="protein sequence ID" value="WIY50229.1"/>
    <property type="molecule type" value="Genomic_DNA"/>
</dbReference>
<sequence length="139" mass="14918">MKPDDDTSTQSLPDTSRDAIAVAEQERRRDTGHYDQYGMRDDSRPAATPAGAENLATGEGARRFGASGDESTYGNRERQRPGDRHSDRLQTGPIASVNSSGSARALGLDYGGDEPDGPMPSSRQGAGLIGETRDRSRQH</sequence>
<evidence type="ECO:0000256" key="1">
    <source>
        <dbReference type="SAM" id="MobiDB-lite"/>
    </source>
</evidence>
<accession>A0ABY9ATT4</accession>
<name>A0ABY9ATT4_PARCI</name>
<protein>
    <submittedName>
        <fullName evidence="2">Uncharacterized protein</fullName>
    </submittedName>
</protein>
<evidence type="ECO:0000313" key="3">
    <source>
        <dbReference type="Proteomes" id="UP001242732"/>
    </source>
</evidence>
<evidence type="ECO:0000313" key="2">
    <source>
        <dbReference type="EMBL" id="WIY50229.1"/>
    </source>
</evidence>
<organism evidence="2 3">
    <name type="scientific">Paracidovorax citrulli</name>
    <name type="common">Acidovorax citrulli</name>
    <dbReference type="NCBI Taxonomy" id="80869"/>
    <lineage>
        <taxon>Bacteria</taxon>
        <taxon>Pseudomonadati</taxon>
        <taxon>Pseudomonadota</taxon>
        <taxon>Betaproteobacteria</taxon>
        <taxon>Burkholderiales</taxon>
        <taxon>Comamonadaceae</taxon>
        <taxon>Paracidovorax</taxon>
    </lineage>
</organism>
<keyword evidence="3" id="KW-1185">Reference proteome</keyword>
<dbReference type="Proteomes" id="UP001242732">
    <property type="component" value="Chromosome"/>
</dbReference>
<feature type="compositionally biased region" description="Basic and acidic residues" evidence="1">
    <location>
        <begin position="24"/>
        <end position="44"/>
    </location>
</feature>
<dbReference type="RefSeq" id="WP_011796608.1">
    <property type="nucleotide sequence ID" value="NZ_CP023687.1"/>
</dbReference>
<feature type="region of interest" description="Disordered" evidence="1">
    <location>
        <begin position="1"/>
        <end position="139"/>
    </location>
</feature>
<reference evidence="2 3" key="1">
    <citation type="submission" date="2023-06" db="EMBL/GenBank/DDBJ databases">
        <authorList>
            <person name="Ham H."/>
            <person name="Park D.S."/>
        </authorList>
    </citation>
    <scope>NUCLEOTIDE SEQUENCE [LARGE SCALE GENOMIC DNA]</scope>
    <source>
        <strain evidence="2 3">KACC 17005</strain>
    </source>
</reference>